<keyword evidence="7" id="KW-0159">Chromosome partition</keyword>
<dbReference type="SMART" id="SM00382">
    <property type="entry name" value="AAA"/>
    <property type="match status" value="1"/>
</dbReference>
<dbReference type="InterPro" id="IPR036388">
    <property type="entry name" value="WH-like_DNA-bd_sf"/>
</dbReference>
<keyword evidence="3" id="KW-1003">Cell membrane</keyword>
<feature type="transmembrane region" description="Helical" evidence="17">
    <location>
        <begin position="52"/>
        <end position="70"/>
    </location>
</feature>
<feature type="region of interest" description="Disordered" evidence="16">
    <location>
        <begin position="321"/>
        <end position="365"/>
    </location>
</feature>
<dbReference type="InterPro" id="IPR003593">
    <property type="entry name" value="AAA+_ATPase"/>
</dbReference>
<dbReference type="GO" id="GO:0005524">
    <property type="term" value="F:ATP binding"/>
    <property type="evidence" value="ECO:0007669"/>
    <property type="project" value="UniProtKB-UniRule"/>
</dbReference>
<keyword evidence="10" id="KW-0238">DNA-binding</keyword>
<feature type="transmembrane region" description="Helical" evidence="17">
    <location>
        <begin position="182"/>
        <end position="204"/>
    </location>
</feature>
<evidence type="ECO:0000256" key="10">
    <source>
        <dbReference type="ARBA" id="ARBA00023125"/>
    </source>
</evidence>
<evidence type="ECO:0000259" key="18">
    <source>
        <dbReference type="PROSITE" id="PS50901"/>
    </source>
</evidence>
<keyword evidence="8 15" id="KW-0067">ATP-binding</keyword>
<feature type="region of interest" description="Disordered" evidence="16">
    <location>
        <begin position="249"/>
        <end position="274"/>
    </location>
</feature>
<evidence type="ECO:0000256" key="12">
    <source>
        <dbReference type="ARBA" id="ARBA00023306"/>
    </source>
</evidence>
<evidence type="ECO:0000313" key="19">
    <source>
        <dbReference type="EMBL" id="HIY26419.1"/>
    </source>
</evidence>
<evidence type="ECO:0000256" key="15">
    <source>
        <dbReference type="PROSITE-ProRule" id="PRU00289"/>
    </source>
</evidence>
<feature type="transmembrane region" description="Helical" evidence="17">
    <location>
        <begin position="116"/>
        <end position="136"/>
    </location>
</feature>
<feature type="binding site" evidence="15">
    <location>
        <begin position="562"/>
        <end position="569"/>
    </location>
    <ligand>
        <name>ATP</name>
        <dbReference type="ChEBI" id="CHEBI:30616"/>
    </ligand>
</feature>
<evidence type="ECO:0000256" key="9">
    <source>
        <dbReference type="ARBA" id="ARBA00022989"/>
    </source>
</evidence>
<evidence type="ECO:0000256" key="1">
    <source>
        <dbReference type="ARBA" id="ARBA00004651"/>
    </source>
</evidence>
<dbReference type="Pfam" id="PF01580">
    <property type="entry name" value="FtsK_SpoIIIE"/>
    <property type="match status" value="1"/>
</dbReference>
<evidence type="ECO:0000256" key="7">
    <source>
        <dbReference type="ARBA" id="ARBA00022829"/>
    </source>
</evidence>
<evidence type="ECO:0000256" key="4">
    <source>
        <dbReference type="ARBA" id="ARBA00022618"/>
    </source>
</evidence>
<evidence type="ECO:0000313" key="20">
    <source>
        <dbReference type="Proteomes" id="UP000823915"/>
    </source>
</evidence>
<evidence type="ECO:0000256" key="17">
    <source>
        <dbReference type="SAM" id="Phobius"/>
    </source>
</evidence>
<keyword evidence="11 17" id="KW-0472">Membrane</keyword>
<dbReference type="CDD" id="cd01127">
    <property type="entry name" value="TrwB_TraG_TraD_VirD4"/>
    <property type="match status" value="1"/>
</dbReference>
<evidence type="ECO:0000256" key="2">
    <source>
        <dbReference type="ARBA" id="ARBA00006474"/>
    </source>
</evidence>
<dbReference type="SMART" id="SM00843">
    <property type="entry name" value="Ftsk_gamma"/>
    <property type="match status" value="1"/>
</dbReference>
<evidence type="ECO:0000256" key="8">
    <source>
        <dbReference type="ARBA" id="ARBA00022840"/>
    </source>
</evidence>
<dbReference type="Pfam" id="PF09397">
    <property type="entry name" value="FtsK_gamma"/>
    <property type="match status" value="1"/>
</dbReference>
<dbReference type="InterPro" id="IPR036390">
    <property type="entry name" value="WH_DNA-bd_sf"/>
</dbReference>
<comment type="caution">
    <text evidence="19">The sequence shown here is derived from an EMBL/GenBank/DDBJ whole genome shotgun (WGS) entry which is preliminary data.</text>
</comment>
<dbReference type="EMBL" id="DXDU01000071">
    <property type="protein sequence ID" value="HIY26419.1"/>
    <property type="molecule type" value="Genomic_DNA"/>
</dbReference>
<dbReference type="Gene3D" id="1.10.10.10">
    <property type="entry name" value="Winged helix-like DNA-binding domain superfamily/Winged helix DNA-binding domain"/>
    <property type="match status" value="1"/>
</dbReference>
<keyword evidence="4" id="KW-0132">Cell division</keyword>
<dbReference type="InterPro" id="IPR041027">
    <property type="entry name" value="FtsK_alpha"/>
</dbReference>
<dbReference type="Pfam" id="PF17854">
    <property type="entry name" value="FtsK_alpha"/>
    <property type="match status" value="1"/>
</dbReference>
<dbReference type="GO" id="GO:0007059">
    <property type="term" value="P:chromosome segregation"/>
    <property type="evidence" value="ECO:0007669"/>
    <property type="project" value="UniProtKB-KW"/>
</dbReference>
<feature type="domain" description="FtsK" evidence="18">
    <location>
        <begin position="545"/>
        <end position="743"/>
    </location>
</feature>
<organism evidence="19 20">
    <name type="scientific">Candidatus Acutalibacter pullistercoris</name>
    <dbReference type="NCBI Taxonomy" id="2838418"/>
    <lineage>
        <taxon>Bacteria</taxon>
        <taxon>Bacillati</taxon>
        <taxon>Bacillota</taxon>
        <taxon>Clostridia</taxon>
        <taxon>Eubacteriales</taxon>
        <taxon>Acutalibacteraceae</taxon>
        <taxon>Acutalibacter</taxon>
    </lineage>
</organism>
<evidence type="ECO:0000256" key="11">
    <source>
        <dbReference type="ARBA" id="ARBA00023136"/>
    </source>
</evidence>
<keyword evidence="5 17" id="KW-0812">Transmembrane</keyword>
<dbReference type="GO" id="GO:0005886">
    <property type="term" value="C:plasma membrane"/>
    <property type="evidence" value="ECO:0007669"/>
    <property type="project" value="UniProtKB-SubCell"/>
</dbReference>
<dbReference type="InterPro" id="IPR025199">
    <property type="entry name" value="FtsK_4TM"/>
</dbReference>
<accession>A0A9D1YDB4</accession>
<dbReference type="AlphaFoldDB" id="A0A9D1YDB4"/>
<dbReference type="InterPro" id="IPR002543">
    <property type="entry name" value="FtsK_dom"/>
</dbReference>
<keyword evidence="12" id="KW-0131">Cell cycle</keyword>
<keyword evidence="6 15" id="KW-0547">Nucleotide-binding</keyword>
<evidence type="ECO:0000256" key="14">
    <source>
        <dbReference type="ARBA" id="ARBA00025923"/>
    </source>
</evidence>
<feature type="region of interest" description="Disordered" evidence="16">
    <location>
        <begin position="1"/>
        <end position="39"/>
    </location>
</feature>
<protein>
    <submittedName>
        <fullName evidence="19">DNA translocase FtsK</fullName>
    </submittedName>
</protein>
<evidence type="ECO:0000256" key="5">
    <source>
        <dbReference type="ARBA" id="ARBA00022692"/>
    </source>
</evidence>
<dbReference type="PANTHER" id="PTHR22683:SF41">
    <property type="entry name" value="DNA TRANSLOCASE FTSK"/>
    <property type="match status" value="1"/>
</dbReference>
<dbReference type="InterPro" id="IPR050206">
    <property type="entry name" value="FtsK/SpoIIIE/SftA"/>
</dbReference>
<feature type="region of interest" description="Disordered" evidence="16">
    <location>
        <begin position="808"/>
        <end position="828"/>
    </location>
</feature>
<gene>
    <name evidence="19" type="ORF">H9838_04495</name>
</gene>
<feature type="compositionally biased region" description="Basic and acidic residues" evidence="16">
    <location>
        <begin position="264"/>
        <end position="274"/>
    </location>
</feature>
<comment type="similarity">
    <text evidence="2">Belongs to the FtsK/SpoIIIE/SftA family.</text>
</comment>
<sequence>MAEKKGNAGTKKKPGTKRAPAAGGRRGGQTRAKAHTERVTAEQLRQRNQIRAVVLFACAIFLGCLVLIPGDNLWNWAHQGVLGLFGSWALLWPVLIIYVAVITALEKPKGSISGKVWLTVVIIVLFCATGYIFGGSDLPEDLGFGQYIATLFHNNANTGGGVIGGLLGHPLLLAAGPTGAKIIVILLLFVAIMVLTGTTLTGLFRTLKKPVDVVSEGIQNARQRREEERQILEQDLGAIDVPIEAQLPAHPVHSGTGSALFPKAEPKKKDKAPNEKLEKLKAVFGFQEGDAPAADPQREQAAALTQGTEELEAAVREIQEMKLPTVPVHTVRNEEEPAPPAQEEETRAQEPEQPAQSPEEKPLTEEPEALDDVAALTQEFVQKQEENKRREATPGEQFQYQAADPQNAYVFPPVTMLAESPLGNPAAETEELQTNGRVLVDTLKSFGVQTKILDICRGPAVTRYEIQPAAGVKISKITNLSDDLALNLAATGVRIEAPIPGKAAVGIEVPNKKRNTVRMRDLIQSNAFQTSKSKLTVALGRDIAGQPVVADLAKMPHLLIAGTTGSGKSVCINSLILSMLYKATPEEVRFLMIDPKAVELTEYNGMPHMLVPVVTDPHKASGALGWAVSEMMKRYKIFSEYNVRNLKGYNSLAEAQGFQDENGQPMPSMPQIVIIIDELADLMMAAPKEVEDSICRLAQLARAAGMHLVVATQRPSVDVVTGLIKANIPSRIALTVSNAVDSRTILDAGGAEKLLGNGDMLFAPVGINKPVRVQGCYVTDGEISSVVEFVKKSKSLDYDEEVLEEIERNAASESSGGDSGDGESGSADPMLDEAIKVVVEAGQASTSLLQRRLRLGYARAGRLIDDMEQLGVVGPHEGSKPRQVLMTYAQWMEKNMQRPDAALEPDQDEE</sequence>
<dbReference type="PANTHER" id="PTHR22683">
    <property type="entry name" value="SPORULATION PROTEIN RELATED"/>
    <property type="match status" value="1"/>
</dbReference>
<feature type="transmembrane region" description="Helical" evidence="17">
    <location>
        <begin position="82"/>
        <end position="104"/>
    </location>
</feature>
<dbReference type="PROSITE" id="PS50901">
    <property type="entry name" value="FTSK"/>
    <property type="match status" value="1"/>
</dbReference>
<dbReference type="Gene3D" id="3.40.50.300">
    <property type="entry name" value="P-loop containing nucleotide triphosphate hydrolases"/>
    <property type="match status" value="1"/>
</dbReference>
<dbReference type="InterPro" id="IPR018541">
    <property type="entry name" value="Ftsk_gamma"/>
</dbReference>
<evidence type="ECO:0000256" key="13">
    <source>
        <dbReference type="ARBA" id="ARBA00024986"/>
    </source>
</evidence>
<dbReference type="SUPFAM" id="SSF46785">
    <property type="entry name" value="Winged helix' DNA-binding domain"/>
    <property type="match status" value="1"/>
</dbReference>
<evidence type="ECO:0000256" key="3">
    <source>
        <dbReference type="ARBA" id="ARBA00022475"/>
    </source>
</evidence>
<comment type="function">
    <text evidence="13">Essential cell division protein that coordinates cell division and chromosome segregation. The N-terminus is involved in assembly of the cell-division machinery. The C-terminus functions as a DNA motor that moves dsDNA in an ATP-dependent manner towards the dif recombination site, which is located within the replication terminus region. Required for activation of the Xer recombinase, allowing activation of chromosome unlinking by recombination.</text>
</comment>
<dbReference type="Pfam" id="PF13491">
    <property type="entry name" value="FtsK_4TM"/>
    <property type="match status" value="1"/>
</dbReference>
<dbReference type="Proteomes" id="UP000823915">
    <property type="component" value="Unassembled WGS sequence"/>
</dbReference>
<dbReference type="GO" id="GO:0051301">
    <property type="term" value="P:cell division"/>
    <property type="evidence" value="ECO:0007669"/>
    <property type="project" value="UniProtKB-KW"/>
</dbReference>
<dbReference type="InterPro" id="IPR027417">
    <property type="entry name" value="P-loop_NTPase"/>
</dbReference>
<name>A0A9D1YDB4_9FIRM</name>
<keyword evidence="9 17" id="KW-1133">Transmembrane helix</keyword>
<evidence type="ECO:0000256" key="6">
    <source>
        <dbReference type="ARBA" id="ARBA00022741"/>
    </source>
</evidence>
<reference evidence="19" key="2">
    <citation type="submission" date="2021-04" db="EMBL/GenBank/DDBJ databases">
        <authorList>
            <person name="Gilroy R."/>
        </authorList>
    </citation>
    <scope>NUCLEOTIDE SEQUENCE</scope>
    <source>
        <strain evidence="19">1282</strain>
    </source>
</reference>
<dbReference type="GO" id="GO:0003677">
    <property type="term" value="F:DNA binding"/>
    <property type="evidence" value="ECO:0007669"/>
    <property type="project" value="UniProtKB-KW"/>
</dbReference>
<proteinExistence type="inferred from homology"/>
<comment type="subcellular location">
    <subcellularLocation>
        <location evidence="1">Cell membrane</location>
        <topology evidence="1">Multi-pass membrane protein</topology>
    </subcellularLocation>
</comment>
<evidence type="ECO:0000256" key="16">
    <source>
        <dbReference type="SAM" id="MobiDB-lite"/>
    </source>
</evidence>
<dbReference type="Gene3D" id="3.30.980.40">
    <property type="match status" value="1"/>
</dbReference>
<reference evidence="19" key="1">
    <citation type="journal article" date="2021" name="PeerJ">
        <title>Extensive microbial diversity within the chicken gut microbiome revealed by metagenomics and culture.</title>
        <authorList>
            <person name="Gilroy R."/>
            <person name="Ravi A."/>
            <person name="Getino M."/>
            <person name="Pursley I."/>
            <person name="Horton D.L."/>
            <person name="Alikhan N.F."/>
            <person name="Baker D."/>
            <person name="Gharbi K."/>
            <person name="Hall N."/>
            <person name="Watson M."/>
            <person name="Adriaenssens E.M."/>
            <person name="Foster-Nyarko E."/>
            <person name="Jarju S."/>
            <person name="Secka A."/>
            <person name="Antonio M."/>
            <person name="Oren A."/>
            <person name="Chaudhuri R.R."/>
            <person name="La Ragione R."/>
            <person name="Hildebrand F."/>
            <person name="Pallen M.J."/>
        </authorList>
    </citation>
    <scope>NUCLEOTIDE SEQUENCE</scope>
    <source>
        <strain evidence="19">1282</strain>
    </source>
</reference>
<feature type="transmembrane region" description="Helical" evidence="17">
    <location>
        <begin position="156"/>
        <end position="175"/>
    </location>
</feature>
<comment type="subunit">
    <text evidence="14">Homohexamer. Forms a ring that surrounds DNA.</text>
</comment>
<dbReference type="SUPFAM" id="SSF52540">
    <property type="entry name" value="P-loop containing nucleoside triphosphate hydrolases"/>
    <property type="match status" value="1"/>
</dbReference>